<evidence type="ECO:0000313" key="3">
    <source>
        <dbReference type="Proteomes" id="UP000023566"/>
    </source>
</evidence>
<dbReference type="Pfam" id="PF14256">
    <property type="entry name" value="YwiC"/>
    <property type="match status" value="1"/>
</dbReference>
<dbReference type="AlphaFoldDB" id="A0ABC9VJ05"/>
<feature type="transmembrane region" description="Helical" evidence="1">
    <location>
        <begin position="16"/>
        <end position="35"/>
    </location>
</feature>
<keyword evidence="1" id="KW-0812">Transmembrane</keyword>
<dbReference type="EMBL" id="AOTZ01000002">
    <property type="protein sequence ID" value="EZP78790.1"/>
    <property type="molecule type" value="Genomic_DNA"/>
</dbReference>
<keyword evidence="1" id="KW-0472">Membrane</keyword>
<comment type="caution">
    <text evidence="2">The sequence shown here is derived from an EMBL/GenBank/DDBJ whole genome shotgun (WGS) entry which is preliminary data.</text>
</comment>
<evidence type="ECO:0000256" key="1">
    <source>
        <dbReference type="SAM" id="Phobius"/>
    </source>
</evidence>
<keyword evidence="3" id="KW-1185">Reference proteome</keyword>
<proteinExistence type="predicted"/>
<reference evidence="2 3" key="1">
    <citation type="journal article" date="2014" name="Appl. Microbiol. Biotechnol.">
        <title>Transformable facultative thermophile Geobacillus stearothermophilus NUB3621 as a host strain for metabolic engineering.</title>
        <authorList>
            <person name="Blanchard K."/>
            <person name="Robic S."/>
            <person name="Matsumura I."/>
        </authorList>
    </citation>
    <scope>NUCLEOTIDE SEQUENCE [LARGE SCALE GENOMIC DNA]</scope>
    <source>
        <strain evidence="2 3">NUB3621</strain>
    </source>
</reference>
<gene>
    <name evidence="2" type="ORF">H839_02941</name>
</gene>
<organism evidence="2 3">
    <name type="scientific">Parageobacillus genomosp. 1</name>
    <dbReference type="NCBI Taxonomy" id="1295642"/>
    <lineage>
        <taxon>Bacteria</taxon>
        <taxon>Bacillati</taxon>
        <taxon>Bacillota</taxon>
        <taxon>Bacilli</taxon>
        <taxon>Bacillales</taxon>
        <taxon>Anoxybacillaceae</taxon>
        <taxon>Parageobacillus</taxon>
    </lineage>
</organism>
<protein>
    <submittedName>
        <fullName evidence="2">Uncharacterized protein</fullName>
    </submittedName>
</protein>
<dbReference type="Proteomes" id="UP000023566">
    <property type="component" value="Chromosome"/>
</dbReference>
<evidence type="ECO:0000313" key="2">
    <source>
        <dbReference type="EMBL" id="EZP78790.1"/>
    </source>
</evidence>
<dbReference type="InterPro" id="IPR025576">
    <property type="entry name" value="YwiC"/>
</dbReference>
<sequence>MKNQQKKWIVPKQHGAWAMLIVPFLLGAYAGGFTWLHVPLFVGWFFLYLATYCHDSSLFIKTRCAC</sequence>
<accession>A0ABC9VJ05</accession>
<keyword evidence="1" id="KW-1133">Transmembrane helix</keyword>
<name>A0ABC9VJ05_9BACL</name>